<feature type="binding site" evidence="3">
    <location>
        <begin position="80"/>
        <end position="83"/>
    </location>
    <ligand>
        <name>substrate</name>
    </ligand>
</feature>
<dbReference type="InterPro" id="IPR020672">
    <property type="entry name" value="Ribose5P_isomerase_typA_subgr"/>
</dbReference>
<dbReference type="AlphaFoldDB" id="A0A0M2SU94"/>
<dbReference type="NCBIfam" id="NF001924">
    <property type="entry name" value="PRK00702.1"/>
    <property type="match status" value="1"/>
</dbReference>
<name>A0A0M2SU94_9BACI</name>
<sequence length="223" mass="24092">MNEKKAVGEKATEFVKDGMVVGLGTGSTMFYTLLKLGQLVKEGLSIQGIPTSIQTAELAKELNIPLAGFKEIEKIDLAIDGADEVDENLNLIKGGGGALLREKIIAKAANQFIVVADPSKMVKTLGSFPLPVEIVPFGAEMTEKHLRELGGSPALRRVNGEPFRTDNGHFILDCIFPSLAQPQELEVSLNKIPGVVENGLFIGMADVLITLNSDHQPILYRKK</sequence>
<dbReference type="HAMAP" id="MF_00170">
    <property type="entry name" value="Rib_5P_isom_A"/>
    <property type="match status" value="1"/>
</dbReference>
<dbReference type="RefSeq" id="WP_046523625.1">
    <property type="nucleotide sequence ID" value="NZ_LAYY01000009.1"/>
</dbReference>
<keyword evidence="2 3" id="KW-0413">Isomerase</keyword>
<dbReference type="GO" id="GO:0009052">
    <property type="term" value="P:pentose-phosphate shunt, non-oxidative branch"/>
    <property type="evidence" value="ECO:0007669"/>
    <property type="project" value="UniProtKB-UniRule"/>
</dbReference>
<dbReference type="PATRIC" id="fig|1408103.3.peg.2264"/>
<evidence type="ECO:0000313" key="4">
    <source>
        <dbReference type="EMBL" id="KKK38149.1"/>
    </source>
</evidence>
<comment type="catalytic activity">
    <reaction evidence="1 3">
        <text>aldehydo-D-ribose 5-phosphate = D-ribulose 5-phosphate</text>
        <dbReference type="Rhea" id="RHEA:14657"/>
        <dbReference type="ChEBI" id="CHEBI:58121"/>
        <dbReference type="ChEBI" id="CHEBI:58273"/>
        <dbReference type="EC" id="5.3.1.6"/>
    </reaction>
</comment>
<feature type="binding site" evidence="3">
    <location>
        <begin position="25"/>
        <end position="28"/>
    </location>
    <ligand>
        <name>substrate</name>
    </ligand>
</feature>
<comment type="function">
    <text evidence="3">Catalyzes the reversible conversion of ribose-5-phosphate to ribulose 5-phosphate.</text>
</comment>
<dbReference type="Gene3D" id="3.40.50.1360">
    <property type="match status" value="1"/>
</dbReference>
<dbReference type="CDD" id="cd01398">
    <property type="entry name" value="RPI_A"/>
    <property type="match status" value="1"/>
</dbReference>
<dbReference type="Pfam" id="PF06026">
    <property type="entry name" value="Rib_5-P_isom_A"/>
    <property type="match status" value="1"/>
</dbReference>
<dbReference type="GO" id="GO:0004751">
    <property type="term" value="F:ribose-5-phosphate isomerase activity"/>
    <property type="evidence" value="ECO:0007669"/>
    <property type="project" value="UniProtKB-UniRule"/>
</dbReference>
<keyword evidence="5" id="KW-1185">Reference proteome</keyword>
<feature type="binding site" evidence="3">
    <location>
        <begin position="93"/>
        <end position="96"/>
    </location>
    <ligand>
        <name>substrate</name>
    </ligand>
</feature>
<evidence type="ECO:0000256" key="2">
    <source>
        <dbReference type="ARBA" id="ARBA00023235"/>
    </source>
</evidence>
<evidence type="ECO:0000256" key="3">
    <source>
        <dbReference type="HAMAP-Rule" id="MF_00170"/>
    </source>
</evidence>
<dbReference type="GO" id="GO:0005829">
    <property type="term" value="C:cytosol"/>
    <property type="evidence" value="ECO:0007669"/>
    <property type="project" value="TreeGrafter"/>
</dbReference>
<comment type="caution">
    <text evidence="4">The sequence shown here is derived from an EMBL/GenBank/DDBJ whole genome shotgun (WGS) entry which is preliminary data.</text>
</comment>
<dbReference type="EC" id="5.3.1.6" evidence="3"/>
<dbReference type="PANTHER" id="PTHR11934">
    <property type="entry name" value="RIBOSE-5-PHOSPHATE ISOMERASE"/>
    <property type="match status" value="1"/>
</dbReference>
<feature type="active site" description="Proton acceptor" evidence="3">
    <location>
        <position position="102"/>
    </location>
</feature>
<dbReference type="Proteomes" id="UP000034166">
    <property type="component" value="Unassembled WGS sequence"/>
</dbReference>
<dbReference type="InterPro" id="IPR004788">
    <property type="entry name" value="Ribose5P_isomerase_type_A"/>
</dbReference>
<dbReference type="SUPFAM" id="SSF100950">
    <property type="entry name" value="NagB/RpiA/CoA transferase-like"/>
    <property type="match status" value="1"/>
</dbReference>
<evidence type="ECO:0000256" key="1">
    <source>
        <dbReference type="ARBA" id="ARBA00001713"/>
    </source>
</evidence>
<organism evidence="4 5">
    <name type="scientific">Mesobacillus campisalis</name>
    <dbReference type="NCBI Taxonomy" id="1408103"/>
    <lineage>
        <taxon>Bacteria</taxon>
        <taxon>Bacillati</taxon>
        <taxon>Bacillota</taxon>
        <taxon>Bacilli</taxon>
        <taxon>Bacillales</taxon>
        <taxon>Bacillaceae</taxon>
        <taxon>Mesobacillus</taxon>
    </lineage>
</organism>
<reference evidence="4 5" key="1">
    <citation type="submission" date="2015-04" db="EMBL/GenBank/DDBJ databases">
        <title>Taxonomic description and genome sequence of Bacillus campisalis sp. nov., a novel member of the genus Bacillus isolated from solar saltern.</title>
        <authorList>
            <person name="Mathan Kumar R."/>
            <person name="Kaur G."/>
            <person name="Kumar A."/>
            <person name="Singh N.K."/>
            <person name="Kaur N."/>
            <person name="Kumar N."/>
            <person name="Mayilraj S."/>
        </authorList>
    </citation>
    <scope>NUCLEOTIDE SEQUENCE [LARGE SCALE GENOMIC DNA]</scope>
    <source>
        <strain evidence="4 5">SA2-6</strain>
    </source>
</reference>
<proteinExistence type="inferred from homology"/>
<gene>
    <name evidence="3" type="primary">rpiA</name>
    <name evidence="4" type="ORF">WQ57_10050</name>
</gene>
<feature type="binding site" evidence="3">
    <location>
        <position position="120"/>
    </location>
    <ligand>
        <name>substrate</name>
    </ligand>
</feature>
<dbReference type="InterPro" id="IPR037171">
    <property type="entry name" value="NagB/RpiA_transferase-like"/>
</dbReference>
<protein>
    <recommendedName>
        <fullName evidence="3">Ribose-5-phosphate isomerase A</fullName>
        <ecNumber evidence="3">5.3.1.6</ecNumber>
    </recommendedName>
    <alternativeName>
        <fullName evidence="3">Phosphoriboisomerase A</fullName>
        <shortName evidence="3">PRI</shortName>
    </alternativeName>
</protein>
<dbReference type="FunFam" id="3.40.50.1360:FF:000001">
    <property type="entry name" value="Ribose-5-phosphate isomerase A"/>
    <property type="match status" value="1"/>
</dbReference>
<evidence type="ECO:0000313" key="5">
    <source>
        <dbReference type="Proteomes" id="UP000034166"/>
    </source>
</evidence>
<dbReference type="Gene3D" id="3.30.70.260">
    <property type="match status" value="1"/>
</dbReference>
<dbReference type="GO" id="GO:0006014">
    <property type="term" value="P:D-ribose metabolic process"/>
    <property type="evidence" value="ECO:0007669"/>
    <property type="project" value="TreeGrafter"/>
</dbReference>
<dbReference type="SUPFAM" id="SSF75445">
    <property type="entry name" value="D-ribose-5-phosphate isomerase (RpiA), lid domain"/>
    <property type="match status" value="1"/>
</dbReference>
<dbReference type="OrthoDB" id="5870696at2"/>
<dbReference type="PANTHER" id="PTHR11934:SF0">
    <property type="entry name" value="RIBOSE-5-PHOSPHATE ISOMERASE"/>
    <property type="match status" value="1"/>
</dbReference>
<comment type="subunit">
    <text evidence="3">Homodimer.</text>
</comment>
<dbReference type="NCBIfam" id="TIGR00021">
    <property type="entry name" value="rpiA"/>
    <property type="match status" value="1"/>
</dbReference>
<dbReference type="EMBL" id="LAYY01000009">
    <property type="protein sequence ID" value="KKK38149.1"/>
    <property type="molecule type" value="Genomic_DNA"/>
</dbReference>
<comment type="similarity">
    <text evidence="3">Belongs to the ribose 5-phosphate isomerase family.</text>
</comment>
<dbReference type="UniPathway" id="UPA00115">
    <property type="reaction ID" value="UER00412"/>
</dbReference>
<comment type="pathway">
    <text evidence="3">Carbohydrate degradation; pentose phosphate pathway; D-ribose 5-phosphate from D-ribulose 5-phosphate (non-oxidative stage): step 1/1.</text>
</comment>
<accession>A0A0M2SU94</accession>